<dbReference type="OrthoDB" id="3202607at2759"/>
<organism evidence="2 3">
    <name type="scientific">Rhodocollybia butyracea</name>
    <dbReference type="NCBI Taxonomy" id="206335"/>
    <lineage>
        <taxon>Eukaryota</taxon>
        <taxon>Fungi</taxon>
        <taxon>Dikarya</taxon>
        <taxon>Basidiomycota</taxon>
        <taxon>Agaricomycotina</taxon>
        <taxon>Agaricomycetes</taxon>
        <taxon>Agaricomycetidae</taxon>
        <taxon>Agaricales</taxon>
        <taxon>Marasmiineae</taxon>
        <taxon>Omphalotaceae</taxon>
        <taxon>Rhodocollybia</taxon>
    </lineage>
</organism>
<accession>A0A9P5NZR4</accession>
<comment type="caution">
    <text evidence="2">The sequence shown here is derived from an EMBL/GenBank/DDBJ whole genome shotgun (WGS) entry which is preliminary data.</text>
</comment>
<evidence type="ECO:0000313" key="2">
    <source>
        <dbReference type="EMBL" id="KAF9016918.1"/>
    </source>
</evidence>
<sequence>MSTRTPGCADTVAACMALCRYFCGGIPPVQLHPAYLASHRAMSRHTRSGAELSPYLLQWPIKCEVDIVDLLHLQFAKLDAHADVDTSDTKLEPLPTHTNPPAPTPAYRPYSPPYPLCTQTPPSCHAVPLHPSLPSTHRNTCQKGSHARHCGKRAMDIATLSTEKPVHAKHCAQAATRTIPVDYDATDLPPGWRYVPQPAEGGAVPIVDCNHCMLVLVGGSPHDIQRWQEEVVAPLEAAIVDGMADLSFSPQQLHHTRGSGFAALASGPSHGGGEKHPGNRVLSKPERAFMDGLLQHPAMRRTSGFMNHMCPMLC</sequence>
<keyword evidence="3" id="KW-1185">Reference proteome</keyword>
<feature type="region of interest" description="Disordered" evidence="1">
    <location>
        <begin position="260"/>
        <end position="281"/>
    </location>
</feature>
<reference evidence="2" key="1">
    <citation type="submission" date="2020-11" db="EMBL/GenBank/DDBJ databases">
        <authorList>
            <consortium name="DOE Joint Genome Institute"/>
            <person name="Ahrendt S."/>
            <person name="Riley R."/>
            <person name="Andreopoulos W."/>
            <person name="Labutti K."/>
            <person name="Pangilinan J."/>
            <person name="Ruiz-Duenas F.J."/>
            <person name="Barrasa J.M."/>
            <person name="Sanchez-Garcia M."/>
            <person name="Camarero S."/>
            <person name="Miyauchi S."/>
            <person name="Serrano A."/>
            <person name="Linde D."/>
            <person name="Babiker R."/>
            <person name="Drula E."/>
            <person name="Ayuso-Fernandez I."/>
            <person name="Pacheco R."/>
            <person name="Padilla G."/>
            <person name="Ferreira P."/>
            <person name="Barriuso J."/>
            <person name="Kellner H."/>
            <person name="Castanera R."/>
            <person name="Alfaro M."/>
            <person name="Ramirez L."/>
            <person name="Pisabarro A.G."/>
            <person name="Kuo A."/>
            <person name="Tritt A."/>
            <person name="Lipzen A."/>
            <person name="He G."/>
            <person name="Yan M."/>
            <person name="Ng V."/>
            <person name="Cullen D."/>
            <person name="Martin F."/>
            <person name="Rosso M.-N."/>
            <person name="Henrissat B."/>
            <person name="Hibbett D."/>
            <person name="Martinez A.T."/>
            <person name="Grigoriev I.V."/>
        </authorList>
    </citation>
    <scope>NUCLEOTIDE SEQUENCE</scope>
    <source>
        <strain evidence="2">AH 40177</strain>
    </source>
</reference>
<dbReference type="AlphaFoldDB" id="A0A9P5NZR4"/>
<dbReference type="Proteomes" id="UP000772434">
    <property type="component" value="Unassembled WGS sequence"/>
</dbReference>
<evidence type="ECO:0000256" key="1">
    <source>
        <dbReference type="SAM" id="MobiDB-lite"/>
    </source>
</evidence>
<name>A0A9P5NZR4_9AGAR</name>
<dbReference type="EMBL" id="JADNRY010001405">
    <property type="protein sequence ID" value="KAF9016918.1"/>
    <property type="molecule type" value="Genomic_DNA"/>
</dbReference>
<gene>
    <name evidence="2" type="ORF">BDP27DRAFT_1440608</name>
</gene>
<protein>
    <submittedName>
        <fullName evidence="2">Uncharacterized protein</fullName>
    </submittedName>
</protein>
<proteinExistence type="predicted"/>
<feature type="compositionally biased region" description="Basic and acidic residues" evidence="1">
    <location>
        <begin position="272"/>
        <end position="281"/>
    </location>
</feature>
<evidence type="ECO:0000313" key="3">
    <source>
        <dbReference type="Proteomes" id="UP000772434"/>
    </source>
</evidence>